<organism evidence="2 3">
    <name type="scientific">Candidatus Glassbacteria bacterium RIFCSPLOWO2_12_FULL_58_11</name>
    <dbReference type="NCBI Taxonomy" id="1817867"/>
    <lineage>
        <taxon>Bacteria</taxon>
        <taxon>Candidatus Glassiibacteriota</taxon>
    </lineage>
</organism>
<dbReference type="EMBL" id="MFIX01000243">
    <property type="protein sequence ID" value="OGG00756.1"/>
    <property type="molecule type" value="Genomic_DNA"/>
</dbReference>
<dbReference type="PANTHER" id="PTHR36443">
    <property type="entry name" value="BSR5223 PROTEIN"/>
    <property type="match status" value="1"/>
</dbReference>
<dbReference type="PANTHER" id="PTHR36443:SF1">
    <property type="entry name" value="BSR5223 PROTEIN"/>
    <property type="match status" value="1"/>
</dbReference>
<name>A0A1F5YKR2_9BACT</name>
<keyword evidence="1" id="KW-0472">Membrane</keyword>
<evidence type="ECO:0008006" key="4">
    <source>
        <dbReference type="Google" id="ProtNLM"/>
    </source>
</evidence>
<sequence length="76" mass="8280">MDPGNFGGNLGRVLLIFGLVLAGVGLLLILGPKIPWLGHLPGDIVIKRDNFTFYFPLATCLLISVLLTLLFKIFRG</sequence>
<evidence type="ECO:0000313" key="3">
    <source>
        <dbReference type="Proteomes" id="UP000179129"/>
    </source>
</evidence>
<reference evidence="2 3" key="1">
    <citation type="journal article" date="2016" name="Nat. Commun.">
        <title>Thousands of microbial genomes shed light on interconnected biogeochemical processes in an aquifer system.</title>
        <authorList>
            <person name="Anantharaman K."/>
            <person name="Brown C.T."/>
            <person name="Hug L.A."/>
            <person name="Sharon I."/>
            <person name="Castelle C.J."/>
            <person name="Probst A.J."/>
            <person name="Thomas B.C."/>
            <person name="Singh A."/>
            <person name="Wilkins M.J."/>
            <person name="Karaoz U."/>
            <person name="Brodie E.L."/>
            <person name="Williams K.H."/>
            <person name="Hubbard S.S."/>
            <person name="Banfield J.F."/>
        </authorList>
    </citation>
    <scope>NUCLEOTIDE SEQUENCE [LARGE SCALE GENOMIC DNA]</scope>
</reference>
<proteinExistence type="predicted"/>
<dbReference type="Pfam" id="PF11146">
    <property type="entry name" value="DUF2905"/>
    <property type="match status" value="1"/>
</dbReference>
<feature type="transmembrane region" description="Helical" evidence="1">
    <location>
        <begin position="51"/>
        <end position="71"/>
    </location>
</feature>
<dbReference type="AlphaFoldDB" id="A0A1F5YKR2"/>
<accession>A0A1F5YKR2</accession>
<gene>
    <name evidence="2" type="ORF">A3F83_01875</name>
</gene>
<feature type="transmembrane region" description="Helical" evidence="1">
    <location>
        <begin position="12"/>
        <end position="31"/>
    </location>
</feature>
<keyword evidence="1" id="KW-1133">Transmembrane helix</keyword>
<evidence type="ECO:0000313" key="2">
    <source>
        <dbReference type="EMBL" id="OGG00756.1"/>
    </source>
</evidence>
<dbReference type="InterPro" id="IPR021320">
    <property type="entry name" value="DUF2905"/>
</dbReference>
<dbReference type="Proteomes" id="UP000179129">
    <property type="component" value="Unassembled WGS sequence"/>
</dbReference>
<comment type="caution">
    <text evidence="2">The sequence shown here is derived from an EMBL/GenBank/DDBJ whole genome shotgun (WGS) entry which is preliminary data.</text>
</comment>
<evidence type="ECO:0000256" key="1">
    <source>
        <dbReference type="SAM" id="Phobius"/>
    </source>
</evidence>
<dbReference type="STRING" id="1817867.A3F83_01875"/>
<protein>
    <recommendedName>
        <fullName evidence="4">DUF2905 domain-containing protein</fullName>
    </recommendedName>
</protein>
<keyword evidence="1" id="KW-0812">Transmembrane</keyword>